<dbReference type="VEuPathDB" id="FungiDB:H310_06076"/>
<proteinExistence type="predicted"/>
<dbReference type="SMART" id="SM00650">
    <property type="entry name" value="rADc"/>
    <property type="match status" value="1"/>
</dbReference>
<dbReference type="SUPFAM" id="SSF53474">
    <property type="entry name" value="alpha/beta-Hydrolases"/>
    <property type="match status" value="1"/>
</dbReference>
<keyword evidence="1" id="KW-0489">Methyltransferase</keyword>
<keyword evidence="2" id="KW-0808">Transferase</keyword>
<evidence type="ECO:0000313" key="6">
    <source>
        <dbReference type="Proteomes" id="UP000285060"/>
    </source>
</evidence>
<dbReference type="PANTHER" id="PTHR37471:SF1">
    <property type="entry name" value="AB HYDROLASE-1 DOMAIN-CONTAINING PROTEIN"/>
    <property type="match status" value="1"/>
</dbReference>
<evidence type="ECO:0000256" key="3">
    <source>
        <dbReference type="ARBA" id="ARBA00022691"/>
    </source>
</evidence>
<name>A0A418B5L4_9STRA</name>
<accession>A0A418B5L4</accession>
<dbReference type="VEuPathDB" id="FungiDB:H310_05359"/>
<dbReference type="InterPro" id="IPR029058">
    <property type="entry name" value="AB_hydrolase_fold"/>
</dbReference>
<dbReference type="PANTHER" id="PTHR37471">
    <property type="entry name" value="UNNAMED PRODUCT"/>
    <property type="match status" value="1"/>
</dbReference>
<gene>
    <name evidence="5" type="ORF">DYB32_002089</name>
</gene>
<sequence>MKDFVGWSVTKSAGLLMYVPMLLQLAAECSTRQLFLFELRYVSMQLEATVPSQDDTLGAISHMLRAHRVESAHWMGHSLGTVVCSWVCKEAPQRVSQVTLIDPVVFLLCRRDVAYNFLYREPATGLQSQELHIAHAIRRHFWWYNNILFPEELPRHRETHAVAASIFLSSSDQITDAPTVHALLQRGVQLADGRDAPIQVTLWSGLTHGEMLLRPHYYSMALASEAEWSDDEGDESTFMWLEGDSLAPPCQSEYDVVHEILKLANVTANDVVFDLGCGDGRICIAAARKFGASAVGIEIEEHLIAKFQGKIDRYNLHDRVRVLHGDLLDADLSSATVIVTYLLPEALAQLTHTFEAALARGCRIVSNSWHLPGFVHCDKKDVGPFDNVPLYLYHKK</sequence>
<keyword evidence="3" id="KW-0949">S-adenosyl-L-methionine</keyword>
<comment type="caution">
    <text evidence="5">The sequence shown here is derived from an EMBL/GenBank/DDBJ whole genome shotgun (WGS) entry which is preliminary data.</text>
</comment>
<evidence type="ECO:0000256" key="1">
    <source>
        <dbReference type="ARBA" id="ARBA00022603"/>
    </source>
</evidence>
<dbReference type="InterPro" id="IPR020598">
    <property type="entry name" value="rRNA_Ade_methylase_Trfase_N"/>
</dbReference>
<evidence type="ECO:0000313" key="5">
    <source>
        <dbReference type="EMBL" id="RHY33432.1"/>
    </source>
</evidence>
<dbReference type="Gene3D" id="3.40.50.150">
    <property type="entry name" value="Vaccinia Virus protein VP39"/>
    <property type="match status" value="1"/>
</dbReference>
<dbReference type="Proteomes" id="UP000285060">
    <property type="component" value="Unassembled WGS sequence"/>
</dbReference>
<keyword evidence="6" id="KW-1185">Reference proteome</keyword>
<evidence type="ECO:0000259" key="4">
    <source>
        <dbReference type="SMART" id="SM00650"/>
    </source>
</evidence>
<dbReference type="Pfam" id="PF13649">
    <property type="entry name" value="Methyltransf_25"/>
    <property type="match status" value="1"/>
</dbReference>
<dbReference type="InterPro" id="IPR029063">
    <property type="entry name" value="SAM-dependent_MTases_sf"/>
</dbReference>
<dbReference type="AlphaFoldDB" id="A0A418B5L4"/>
<dbReference type="InterPro" id="IPR041698">
    <property type="entry name" value="Methyltransf_25"/>
</dbReference>
<feature type="domain" description="Ribosomal RNA adenine methylase transferase N-terminal" evidence="4">
    <location>
        <begin position="256"/>
        <end position="396"/>
    </location>
</feature>
<organism evidence="5 6">
    <name type="scientific">Aphanomyces invadans</name>
    <dbReference type="NCBI Taxonomy" id="157072"/>
    <lineage>
        <taxon>Eukaryota</taxon>
        <taxon>Sar</taxon>
        <taxon>Stramenopiles</taxon>
        <taxon>Oomycota</taxon>
        <taxon>Saprolegniomycetes</taxon>
        <taxon>Saprolegniales</taxon>
        <taxon>Verrucalvaceae</taxon>
        <taxon>Aphanomyces</taxon>
    </lineage>
</organism>
<dbReference type="Gene3D" id="3.40.50.1820">
    <property type="entry name" value="alpha/beta hydrolase"/>
    <property type="match status" value="1"/>
</dbReference>
<dbReference type="SUPFAM" id="SSF53335">
    <property type="entry name" value="S-adenosyl-L-methionine-dependent methyltransferases"/>
    <property type="match status" value="1"/>
</dbReference>
<reference evidence="5 6" key="1">
    <citation type="submission" date="2018-08" db="EMBL/GenBank/DDBJ databases">
        <title>Aphanomyces genome sequencing and annotation.</title>
        <authorList>
            <person name="Minardi D."/>
            <person name="Oidtmann B."/>
            <person name="Van Der Giezen M."/>
            <person name="Studholme D.J."/>
        </authorList>
    </citation>
    <scope>NUCLEOTIDE SEQUENCE [LARGE SCALE GENOMIC DNA]</scope>
    <source>
        <strain evidence="5 6">NJM0002</strain>
    </source>
</reference>
<dbReference type="GO" id="GO:0000179">
    <property type="term" value="F:rRNA (adenine-N6,N6-)-dimethyltransferase activity"/>
    <property type="evidence" value="ECO:0007669"/>
    <property type="project" value="InterPro"/>
</dbReference>
<protein>
    <recommendedName>
        <fullName evidence="4">Ribosomal RNA adenine methylase transferase N-terminal domain-containing protein</fullName>
    </recommendedName>
</protein>
<dbReference type="EMBL" id="QUSY01000076">
    <property type="protein sequence ID" value="RHY33432.1"/>
    <property type="molecule type" value="Genomic_DNA"/>
</dbReference>
<evidence type="ECO:0000256" key="2">
    <source>
        <dbReference type="ARBA" id="ARBA00022679"/>
    </source>
</evidence>
<dbReference type="CDD" id="cd02440">
    <property type="entry name" value="AdoMet_MTases"/>
    <property type="match status" value="1"/>
</dbReference>